<dbReference type="GO" id="GO:0005634">
    <property type="term" value="C:nucleus"/>
    <property type="evidence" value="ECO:0007669"/>
    <property type="project" value="UniProtKB-SubCell"/>
</dbReference>
<dbReference type="InterPro" id="IPR019542">
    <property type="entry name" value="Enhancer_polycomb-like_N"/>
</dbReference>
<dbReference type="EMBL" id="LFYR01001158">
    <property type="protein sequence ID" value="KMZ64382.1"/>
    <property type="molecule type" value="Genomic_DNA"/>
</dbReference>
<reference evidence="9" key="1">
    <citation type="journal article" date="2016" name="Nature">
        <title>The genome of the seagrass Zostera marina reveals angiosperm adaptation to the sea.</title>
        <authorList>
            <person name="Olsen J.L."/>
            <person name="Rouze P."/>
            <person name="Verhelst B."/>
            <person name="Lin Y.-C."/>
            <person name="Bayer T."/>
            <person name="Collen J."/>
            <person name="Dattolo E."/>
            <person name="De Paoli E."/>
            <person name="Dittami S."/>
            <person name="Maumus F."/>
            <person name="Michel G."/>
            <person name="Kersting A."/>
            <person name="Lauritano C."/>
            <person name="Lohaus R."/>
            <person name="Toepel M."/>
            <person name="Tonon T."/>
            <person name="Vanneste K."/>
            <person name="Amirebrahimi M."/>
            <person name="Brakel J."/>
            <person name="Bostroem C."/>
            <person name="Chovatia M."/>
            <person name="Grimwood J."/>
            <person name="Jenkins J.W."/>
            <person name="Jueterbock A."/>
            <person name="Mraz A."/>
            <person name="Stam W.T."/>
            <person name="Tice H."/>
            <person name="Bornberg-Bauer E."/>
            <person name="Green P.J."/>
            <person name="Pearson G.A."/>
            <person name="Procaccini G."/>
            <person name="Duarte C.M."/>
            <person name="Schmutz J."/>
            <person name="Reusch T.B.H."/>
            <person name="Van de Peer Y."/>
        </authorList>
    </citation>
    <scope>NUCLEOTIDE SEQUENCE [LARGE SCALE GENOMIC DNA]</scope>
    <source>
        <strain evidence="9">cv. Finnish</strain>
    </source>
</reference>
<organism evidence="8 9">
    <name type="scientific">Zostera marina</name>
    <name type="common">Eelgrass</name>
    <dbReference type="NCBI Taxonomy" id="29655"/>
    <lineage>
        <taxon>Eukaryota</taxon>
        <taxon>Viridiplantae</taxon>
        <taxon>Streptophyta</taxon>
        <taxon>Embryophyta</taxon>
        <taxon>Tracheophyta</taxon>
        <taxon>Spermatophyta</taxon>
        <taxon>Magnoliopsida</taxon>
        <taxon>Liliopsida</taxon>
        <taxon>Zosteraceae</taxon>
        <taxon>Zostera</taxon>
    </lineage>
</organism>
<evidence type="ECO:0000256" key="3">
    <source>
        <dbReference type="ARBA" id="ARBA00023015"/>
    </source>
</evidence>
<evidence type="ECO:0000313" key="9">
    <source>
        <dbReference type="Proteomes" id="UP000036987"/>
    </source>
</evidence>
<dbReference type="GO" id="GO:0032777">
    <property type="term" value="C:piccolo histone acetyltransferase complex"/>
    <property type="evidence" value="ECO:0000318"/>
    <property type="project" value="GO_Central"/>
</dbReference>
<dbReference type="STRING" id="29655.A0A0K9P7Z6"/>
<evidence type="ECO:0000256" key="5">
    <source>
        <dbReference type="ARBA" id="ARBA00023242"/>
    </source>
</evidence>
<accession>A0A0K9P7Z6</accession>
<evidence type="ECO:0000256" key="1">
    <source>
        <dbReference type="ARBA" id="ARBA00004123"/>
    </source>
</evidence>
<dbReference type="Proteomes" id="UP000036987">
    <property type="component" value="Unassembled WGS sequence"/>
</dbReference>
<dbReference type="InterPro" id="IPR024943">
    <property type="entry name" value="Enhancer_polycomb"/>
</dbReference>
<evidence type="ECO:0000259" key="7">
    <source>
        <dbReference type="Pfam" id="PF10513"/>
    </source>
</evidence>
<dbReference type="GO" id="GO:0006357">
    <property type="term" value="P:regulation of transcription by RNA polymerase II"/>
    <property type="evidence" value="ECO:0000318"/>
    <property type="project" value="GO_Central"/>
</dbReference>
<comment type="caution">
    <text evidence="8">The sequence shown here is derived from an EMBL/GenBank/DDBJ whole genome shotgun (WGS) entry which is preliminary data.</text>
</comment>
<proteinExistence type="inferred from homology"/>
<evidence type="ECO:0000256" key="2">
    <source>
        <dbReference type="ARBA" id="ARBA00008035"/>
    </source>
</evidence>
<dbReference type="Pfam" id="PF10513">
    <property type="entry name" value="EPL1"/>
    <property type="match status" value="1"/>
</dbReference>
<sequence length="829" mass="94813">MPSVGTRRSTRSFLPKSKVGDGFGVDSGSVVLRSGKRFFGGHGRKVVEEKTKVKTRCSDQCSVFRRGDEWGVSMENKGIDAMVSRCRRFGIVYSRKRKRLDSDDYCSQSDKDGKFSRFGIAFVRKRSSNSLSIREERPIFKPKVRIWTTGGLLGRHEIAEASRRFALKVGILDTDIWSGLGGRWVFLVLIDTSDSTNILQFSWFLSSTLVAMRRKSVKMVQVASFLLSHAFSDVFSKHGVHFLPVNMDSYISCRNAIRHAGFCVINGSHMSVPLLSFNFSALPFFFKNLYLSKILDPVRSVSILGHMRVPWWDCRRLGMSALETIAPKCTEKSKISLIERCEFSNEKTNNEFCYRETFNLPSIVLAVEKPCFVHESKISFQNRKVNALRVRKNQQKRTALRSARVTTSKMARRNTVSSIHKSILSVNNSSFKEDSLQLNTAEPRRIFRKSTDKNLACSYKELKSSILSLKQNIDTTCCHSNILIIGSDNCWSKENAVVMMETSDSNDWFLAIKIEGLVRYLFKPQEFRPCTTNQSNQSIIWSAEKGWKLEFDNEIEWLKFKELLKACSYRNSQESTIRMIPVPRVQTVPNYDNFVCTFSRPEKYICMPYDEVERALISENPCYDMDCADEEWLRQLNSSFPNAECGDLNYVSADIFEKIIFEFEKFAYRNPNSASDLDKAANHCLNFGSKDVVTAIFNYWLKRKREKEKCPGSSSTALVSYFQYPTKKTAVIQKPLLRKKRSLKRQGSQAGRAKLDMQVVLSIQEDLKRVEEAEIASHRAMDTAIKMRSKVQILMTNADLATYKADMAVRIAEAIKESCPPDLIFSVYS</sequence>
<dbReference type="OrthoDB" id="435275at2759"/>
<dbReference type="GO" id="GO:0035267">
    <property type="term" value="C:NuA4 histone acetyltransferase complex"/>
    <property type="evidence" value="ECO:0007669"/>
    <property type="project" value="InterPro"/>
</dbReference>
<evidence type="ECO:0000256" key="6">
    <source>
        <dbReference type="RuleBase" id="RU361124"/>
    </source>
</evidence>
<dbReference type="AlphaFoldDB" id="A0A0K9P7Z6"/>
<comment type="similarity">
    <text evidence="2 6">Belongs to the enhancer of polycomb family.</text>
</comment>
<dbReference type="OMA" id="WLKKFNS"/>
<keyword evidence="4 6" id="KW-0804">Transcription</keyword>
<name>A0A0K9P7Z6_ZOSMR</name>
<feature type="domain" description="Enhancer of polycomb-like N-terminal" evidence="7">
    <location>
        <begin position="567"/>
        <end position="665"/>
    </location>
</feature>
<keyword evidence="9" id="KW-1185">Reference proteome</keyword>
<keyword evidence="3 6" id="KW-0805">Transcription regulation</keyword>
<protein>
    <recommendedName>
        <fullName evidence="6">Enhancer of polycomb-like protein</fullName>
    </recommendedName>
</protein>
<evidence type="ECO:0000256" key="4">
    <source>
        <dbReference type="ARBA" id="ARBA00023163"/>
    </source>
</evidence>
<comment type="subcellular location">
    <subcellularLocation>
        <location evidence="1 6">Nucleus</location>
    </subcellularLocation>
</comment>
<evidence type="ECO:0000313" key="8">
    <source>
        <dbReference type="EMBL" id="KMZ64382.1"/>
    </source>
</evidence>
<dbReference type="PANTHER" id="PTHR14898">
    <property type="entry name" value="ENHANCER OF POLYCOMB"/>
    <property type="match status" value="1"/>
</dbReference>
<gene>
    <name evidence="8" type="ORF">ZOSMA_372G00030</name>
</gene>
<keyword evidence="5 6" id="KW-0539">Nucleus</keyword>